<dbReference type="GO" id="GO:0003677">
    <property type="term" value="F:DNA binding"/>
    <property type="evidence" value="ECO:0007669"/>
    <property type="project" value="UniProtKB-KW"/>
</dbReference>
<sequence>MSKPSESAGWSAEKLEVWAALATMLERLPAALDAQLQRDSGLTHFEHGVLYALDTAPDRTLRMSTLAGYASSTLSRLSRAVTRLEKKGWVRRVVDPSDGRFTLAVLTDSGHEKVEESSPAHEELVQRLVFDALTPAQARQLGVIARRISQAVDGTPAWTPPVP</sequence>
<gene>
    <name evidence="2" type="ORF">FHX33_001199</name>
</gene>
<protein>
    <submittedName>
        <fullName evidence="2">DNA-binding MarR family transcriptional regulator</fullName>
    </submittedName>
</protein>
<dbReference type="GO" id="GO:0003700">
    <property type="term" value="F:DNA-binding transcription factor activity"/>
    <property type="evidence" value="ECO:0007669"/>
    <property type="project" value="InterPro"/>
</dbReference>
<proteinExistence type="predicted"/>
<keyword evidence="2" id="KW-0238">DNA-binding</keyword>
<feature type="domain" description="HTH marR-type" evidence="1">
    <location>
        <begin position="18"/>
        <end position="150"/>
    </location>
</feature>
<dbReference type="PROSITE" id="PS50995">
    <property type="entry name" value="HTH_MARR_2"/>
    <property type="match status" value="1"/>
</dbReference>
<dbReference type="SMART" id="SM00347">
    <property type="entry name" value="HTH_MARR"/>
    <property type="match status" value="1"/>
</dbReference>
<dbReference type="PANTHER" id="PTHR33164:SF99">
    <property type="entry name" value="MARR FAMILY REGULATORY PROTEIN"/>
    <property type="match status" value="1"/>
</dbReference>
<dbReference type="RefSeq" id="WP_021758091.1">
    <property type="nucleotide sequence ID" value="NZ_DAMDIH010000002.1"/>
</dbReference>
<dbReference type="Gene3D" id="1.10.10.10">
    <property type="entry name" value="Winged helix-like DNA-binding domain superfamily/Winged helix DNA-binding domain"/>
    <property type="match status" value="1"/>
</dbReference>
<evidence type="ECO:0000313" key="2">
    <source>
        <dbReference type="EMBL" id="MBB2966467.1"/>
    </source>
</evidence>
<dbReference type="InterPro" id="IPR036390">
    <property type="entry name" value="WH_DNA-bd_sf"/>
</dbReference>
<dbReference type="AlphaFoldDB" id="A0A7W4UUX2"/>
<organism evidence="2 3">
    <name type="scientific">Leifsonia aquatica</name>
    <name type="common">Corynebacterium aquaticum</name>
    <dbReference type="NCBI Taxonomy" id="144185"/>
    <lineage>
        <taxon>Bacteria</taxon>
        <taxon>Bacillati</taxon>
        <taxon>Actinomycetota</taxon>
        <taxon>Actinomycetes</taxon>
        <taxon>Micrococcales</taxon>
        <taxon>Microbacteriaceae</taxon>
        <taxon>Leifsonia</taxon>
    </lineage>
</organism>
<dbReference type="EMBL" id="JACHVP010000001">
    <property type="protein sequence ID" value="MBB2966467.1"/>
    <property type="molecule type" value="Genomic_DNA"/>
</dbReference>
<name>A0A7W4UUX2_LEIAQ</name>
<dbReference type="InterPro" id="IPR036388">
    <property type="entry name" value="WH-like_DNA-bd_sf"/>
</dbReference>
<dbReference type="InterPro" id="IPR039422">
    <property type="entry name" value="MarR/SlyA-like"/>
</dbReference>
<evidence type="ECO:0000313" key="3">
    <source>
        <dbReference type="Proteomes" id="UP000538196"/>
    </source>
</evidence>
<comment type="caution">
    <text evidence="2">The sequence shown here is derived from an EMBL/GenBank/DDBJ whole genome shotgun (WGS) entry which is preliminary data.</text>
</comment>
<reference evidence="2 3" key="1">
    <citation type="submission" date="2020-08" db="EMBL/GenBank/DDBJ databases">
        <title>Sequencing the genomes of 1000 actinobacteria strains.</title>
        <authorList>
            <person name="Klenk H.-P."/>
        </authorList>
    </citation>
    <scope>NUCLEOTIDE SEQUENCE [LARGE SCALE GENOMIC DNA]</scope>
    <source>
        <strain evidence="2 3">DSM 20146</strain>
    </source>
</reference>
<accession>A0A7W4UUX2</accession>
<dbReference type="GO" id="GO:0006950">
    <property type="term" value="P:response to stress"/>
    <property type="evidence" value="ECO:0007669"/>
    <property type="project" value="TreeGrafter"/>
</dbReference>
<dbReference type="Pfam" id="PF12802">
    <property type="entry name" value="MarR_2"/>
    <property type="match status" value="1"/>
</dbReference>
<dbReference type="SUPFAM" id="SSF46785">
    <property type="entry name" value="Winged helix' DNA-binding domain"/>
    <property type="match status" value="1"/>
</dbReference>
<dbReference type="Proteomes" id="UP000538196">
    <property type="component" value="Unassembled WGS sequence"/>
</dbReference>
<dbReference type="InterPro" id="IPR000835">
    <property type="entry name" value="HTH_MarR-typ"/>
</dbReference>
<dbReference type="PANTHER" id="PTHR33164">
    <property type="entry name" value="TRANSCRIPTIONAL REGULATOR, MARR FAMILY"/>
    <property type="match status" value="1"/>
</dbReference>
<dbReference type="PRINTS" id="PR00598">
    <property type="entry name" value="HTHMARR"/>
</dbReference>
<evidence type="ECO:0000259" key="1">
    <source>
        <dbReference type="PROSITE" id="PS50995"/>
    </source>
</evidence>
<keyword evidence="3" id="KW-1185">Reference proteome</keyword>